<evidence type="ECO:0000256" key="3">
    <source>
        <dbReference type="ARBA" id="ARBA00023163"/>
    </source>
</evidence>
<dbReference type="Gene3D" id="1.10.10.60">
    <property type="entry name" value="Homeodomain-like"/>
    <property type="match status" value="1"/>
</dbReference>
<protein>
    <submittedName>
        <fullName evidence="6">AraC family transcriptional regulator</fullName>
    </submittedName>
</protein>
<dbReference type="InterPro" id="IPR018060">
    <property type="entry name" value="HTH_AraC"/>
</dbReference>
<dbReference type="RefSeq" id="WP_249657726.1">
    <property type="nucleotide sequence ID" value="NZ_JAMFMA010000002.1"/>
</dbReference>
<evidence type="ECO:0000313" key="7">
    <source>
        <dbReference type="Proteomes" id="UP001203607"/>
    </source>
</evidence>
<proteinExistence type="predicted"/>
<feature type="transmembrane region" description="Helical" evidence="4">
    <location>
        <begin position="173"/>
        <end position="190"/>
    </location>
</feature>
<feature type="transmembrane region" description="Helical" evidence="4">
    <location>
        <begin position="111"/>
        <end position="128"/>
    </location>
</feature>
<feature type="transmembrane region" description="Helical" evidence="4">
    <location>
        <begin position="15"/>
        <end position="41"/>
    </location>
</feature>
<evidence type="ECO:0000256" key="4">
    <source>
        <dbReference type="SAM" id="Phobius"/>
    </source>
</evidence>
<dbReference type="PANTHER" id="PTHR43280:SF29">
    <property type="entry name" value="ARAC-FAMILY TRANSCRIPTIONAL REGULATOR"/>
    <property type="match status" value="1"/>
</dbReference>
<reference evidence="6 7" key="1">
    <citation type="submission" date="2022-05" db="EMBL/GenBank/DDBJ databases">
        <authorList>
            <person name="Park J.-S."/>
        </authorList>
    </citation>
    <scope>NUCLEOTIDE SEQUENCE [LARGE SCALE GENOMIC DNA]</scope>
    <source>
        <strain evidence="6 7">2012CJ35-5</strain>
    </source>
</reference>
<dbReference type="EMBL" id="JAMFMA010000002">
    <property type="protein sequence ID" value="MCL6274549.1"/>
    <property type="molecule type" value="Genomic_DNA"/>
</dbReference>
<dbReference type="InterPro" id="IPR018062">
    <property type="entry name" value="HTH_AraC-typ_CS"/>
</dbReference>
<dbReference type="SMART" id="SM00342">
    <property type="entry name" value="HTH_ARAC"/>
    <property type="match status" value="1"/>
</dbReference>
<evidence type="ECO:0000259" key="5">
    <source>
        <dbReference type="PROSITE" id="PS01124"/>
    </source>
</evidence>
<dbReference type="SUPFAM" id="SSF46689">
    <property type="entry name" value="Homeodomain-like"/>
    <property type="match status" value="1"/>
</dbReference>
<dbReference type="Proteomes" id="UP001203607">
    <property type="component" value="Unassembled WGS sequence"/>
</dbReference>
<name>A0ABT0PT63_9FLAO</name>
<sequence>MPSLIWYFYRVFFELIPLVLLTIFTGIAIACGLFLIGYVFLIRKDNQTSDILLGLLFIAVVLRLSKSLFAFVFSVNSLTGISFGLLGAMTIAPLLLLYFESNRKGFVKFSYWHYLHFVVPILAFALLISDNIGARHSYFFGHRLFGVYLIWIGFNYIIRNRSRFSFTSWHRQLYFCVVGLWLLFSYQMWFDGAFNYGLGIVGASVILYYLFFMVVKSPKSLLRNGSTEVPPDLVAKVKNSFEIEKIYLKRGITVAEFAASLGAPNYLVSKAINVAYHKGFKDVVNGYRVKDVSTKLLDPDFADDKIENLAYDVGFNTVSVFYTAFKKETSMAPRDFQKAHGLK</sequence>
<feature type="domain" description="HTH araC/xylS-type" evidence="5">
    <location>
        <begin position="238"/>
        <end position="339"/>
    </location>
</feature>
<keyword evidence="4" id="KW-0812">Transmembrane</keyword>
<accession>A0ABT0PT63</accession>
<feature type="transmembrane region" description="Helical" evidence="4">
    <location>
        <begin position="81"/>
        <end position="99"/>
    </location>
</feature>
<keyword evidence="1" id="KW-0805">Transcription regulation</keyword>
<keyword evidence="3" id="KW-0804">Transcription</keyword>
<dbReference type="PROSITE" id="PS00041">
    <property type="entry name" value="HTH_ARAC_FAMILY_1"/>
    <property type="match status" value="1"/>
</dbReference>
<evidence type="ECO:0000313" key="6">
    <source>
        <dbReference type="EMBL" id="MCL6274549.1"/>
    </source>
</evidence>
<feature type="transmembrane region" description="Helical" evidence="4">
    <location>
        <begin position="196"/>
        <end position="215"/>
    </location>
</feature>
<evidence type="ECO:0000256" key="2">
    <source>
        <dbReference type="ARBA" id="ARBA00023125"/>
    </source>
</evidence>
<keyword evidence="4" id="KW-0472">Membrane</keyword>
<organism evidence="6 7">
    <name type="scientific">Flagellimonas spongiicola</name>
    <dbReference type="NCBI Taxonomy" id="2942208"/>
    <lineage>
        <taxon>Bacteria</taxon>
        <taxon>Pseudomonadati</taxon>
        <taxon>Bacteroidota</taxon>
        <taxon>Flavobacteriia</taxon>
        <taxon>Flavobacteriales</taxon>
        <taxon>Flavobacteriaceae</taxon>
        <taxon>Flagellimonas</taxon>
    </lineage>
</organism>
<comment type="caution">
    <text evidence="6">The sequence shown here is derived from an EMBL/GenBank/DDBJ whole genome shotgun (WGS) entry which is preliminary data.</text>
</comment>
<evidence type="ECO:0000256" key="1">
    <source>
        <dbReference type="ARBA" id="ARBA00023015"/>
    </source>
</evidence>
<feature type="transmembrane region" description="Helical" evidence="4">
    <location>
        <begin position="140"/>
        <end position="158"/>
    </location>
</feature>
<gene>
    <name evidence="6" type="ORF">M3P19_11045</name>
</gene>
<dbReference type="Pfam" id="PF12833">
    <property type="entry name" value="HTH_18"/>
    <property type="match status" value="1"/>
</dbReference>
<keyword evidence="4" id="KW-1133">Transmembrane helix</keyword>
<dbReference type="PANTHER" id="PTHR43280">
    <property type="entry name" value="ARAC-FAMILY TRANSCRIPTIONAL REGULATOR"/>
    <property type="match status" value="1"/>
</dbReference>
<keyword evidence="7" id="KW-1185">Reference proteome</keyword>
<dbReference type="PROSITE" id="PS01124">
    <property type="entry name" value="HTH_ARAC_FAMILY_2"/>
    <property type="match status" value="1"/>
</dbReference>
<dbReference type="InterPro" id="IPR009057">
    <property type="entry name" value="Homeodomain-like_sf"/>
</dbReference>
<feature type="transmembrane region" description="Helical" evidence="4">
    <location>
        <begin position="53"/>
        <end position="75"/>
    </location>
</feature>
<keyword evidence="2" id="KW-0238">DNA-binding</keyword>